<evidence type="ECO:0000313" key="4">
    <source>
        <dbReference type="Proteomes" id="UP000199800"/>
    </source>
</evidence>
<feature type="domain" description="Cell envelope-related transcriptional attenuator" evidence="2">
    <location>
        <begin position="95"/>
        <end position="252"/>
    </location>
</feature>
<proteinExistence type="inferred from homology"/>
<dbReference type="InterPro" id="IPR004474">
    <property type="entry name" value="LytR_CpsA_psr"/>
</dbReference>
<sequence>MDKEYKDKLKKKRKLSKKGRRKRRIRRLLALELILIILLIPAAFAVISLSKIQVYKADLDSVAQNDVKDPNMKNFTNIVVYGVDSRANELDKNTRSDSIMVVSINKKTKDIKLSSIYRDTYVNIPDHGFSKITHAYAYGGPALSISTINRNTDLDIKDFVTVNFSALTNVIDLLGGIELDINKAELKYVNAYTRDVARINGMDFTYIKSPGKQLVTGVQATGYCRVRYTKGGDFTRAERQRTVLKAIFEKAKKSNPITLYKVANEILPQIYTSLSTGEIMKLGASLPFYKMADSQGFPFEKTTPTIKGASVVVAQTLASNVTELHEYLFGTSGYEPSGTVKEFSNQIAG</sequence>
<dbReference type="OrthoDB" id="27330at2"/>
<gene>
    <name evidence="3" type="ORF">SAMN04487772_10291</name>
</gene>
<dbReference type="InterPro" id="IPR050922">
    <property type="entry name" value="LytR/CpsA/Psr_CW_biosynth"/>
</dbReference>
<name>A0A1H9YLS8_9FIRM</name>
<organism evidence="3 4">
    <name type="scientific">[Clostridium] polysaccharolyticum</name>
    <dbReference type="NCBI Taxonomy" id="29364"/>
    <lineage>
        <taxon>Bacteria</taxon>
        <taxon>Bacillati</taxon>
        <taxon>Bacillota</taxon>
        <taxon>Clostridia</taxon>
        <taxon>Lachnospirales</taxon>
        <taxon>Lachnospiraceae</taxon>
    </lineage>
</organism>
<dbReference type="NCBIfam" id="TIGR00350">
    <property type="entry name" value="lytR_cpsA_psr"/>
    <property type="match status" value="1"/>
</dbReference>
<keyword evidence="4" id="KW-1185">Reference proteome</keyword>
<dbReference type="Proteomes" id="UP000199800">
    <property type="component" value="Unassembled WGS sequence"/>
</dbReference>
<dbReference type="Gene3D" id="3.40.630.190">
    <property type="entry name" value="LCP protein"/>
    <property type="match status" value="1"/>
</dbReference>
<dbReference type="PANTHER" id="PTHR33392:SF6">
    <property type="entry name" value="POLYISOPRENYL-TEICHOIC ACID--PEPTIDOGLYCAN TEICHOIC ACID TRANSFERASE TAGU"/>
    <property type="match status" value="1"/>
</dbReference>
<reference evidence="3 4" key="1">
    <citation type="submission" date="2016-10" db="EMBL/GenBank/DDBJ databases">
        <authorList>
            <person name="de Groot N.N."/>
        </authorList>
    </citation>
    <scope>NUCLEOTIDE SEQUENCE [LARGE SCALE GENOMIC DNA]</scope>
    <source>
        <strain evidence="3 4">DSM 1801</strain>
    </source>
</reference>
<evidence type="ECO:0000313" key="3">
    <source>
        <dbReference type="EMBL" id="SES70079.1"/>
    </source>
</evidence>
<comment type="similarity">
    <text evidence="1">Belongs to the LytR/CpsA/Psr (LCP) family.</text>
</comment>
<dbReference type="PANTHER" id="PTHR33392">
    <property type="entry name" value="POLYISOPRENYL-TEICHOIC ACID--PEPTIDOGLYCAN TEICHOIC ACID TRANSFERASE TAGU"/>
    <property type="match status" value="1"/>
</dbReference>
<protein>
    <submittedName>
        <fullName evidence="3">Transcriptional attenuator, LytR family</fullName>
    </submittedName>
</protein>
<dbReference type="AlphaFoldDB" id="A0A1H9YLS8"/>
<dbReference type="RefSeq" id="WP_092475506.1">
    <property type="nucleotide sequence ID" value="NZ_FOHN01000002.1"/>
</dbReference>
<evidence type="ECO:0000256" key="1">
    <source>
        <dbReference type="ARBA" id="ARBA00006068"/>
    </source>
</evidence>
<dbReference type="STRING" id="29364.SAMN04487772_10291"/>
<dbReference type="Pfam" id="PF03816">
    <property type="entry name" value="LytR_cpsA_psr"/>
    <property type="match status" value="1"/>
</dbReference>
<dbReference type="EMBL" id="FOHN01000002">
    <property type="protein sequence ID" value="SES70079.1"/>
    <property type="molecule type" value="Genomic_DNA"/>
</dbReference>
<accession>A0A1H9YLS8</accession>
<evidence type="ECO:0000259" key="2">
    <source>
        <dbReference type="Pfam" id="PF03816"/>
    </source>
</evidence>